<dbReference type="SUPFAM" id="SSF56059">
    <property type="entry name" value="Glutathione synthetase ATP-binding domain-like"/>
    <property type="match status" value="1"/>
</dbReference>
<gene>
    <name evidence="3" type="ORF">BDK89_3321</name>
</gene>
<organism evidence="3 4">
    <name type="scientific">Ilumatobacter fluminis</name>
    <dbReference type="NCBI Taxonomy" id="467091"/>
    <lineage>
        <taxon>Bacteria</taxon>
        <taxon>Bacillati</taxon>
        <taxon>Actinomycetota</taxon>
        <taxon>Acidimicrobiia</taxon>
        <taxon>Acidimicrobiales</taxon>
        <taxon>Ilumatobacteraceae</taxon>
        <taxon>Ilumatobacter</taxon>
    </lineage>
</organism>
<sequence length="734" mass="79052">MSTALGRGAPILHPTGDLRRRLLDPDSLAARQARADRLLAAEGAGHLVHDLPVRADGRTASLESRPWRIDPIPLVLDAGTFQWLSLCVAERMEALEAVVRDLYGPRSLVAERVVPAEALASTGRYRVDAVGSTPRRWITTYAVDVVLDADGMWWHVQDLVDAPPGLGYALLDRSVMTRVLPDLSARADVVSLARFPSRLLRALAATSTVDSPRTVVYSAGIDHPSYVDHSYLAVQLGVNLVEGADLVVRQRKVWLRTLDGLEPVDVLYRRVEDPRLDPLAVAALGNVGVPGLLLAERAGGVSLANAHGAGVVEDPAIVPFVRAAIDRLAPLTQTLPEYDGSVPTLASVPLAPGSISPDLDQTSSVVRLFAVHDGERVHVLPGGTGRVLAPGDDPAEPTACTAKDVWVLGWTPAPVVEPPRLPQVDFGRSVPTRAADALYWTNRAAERAEAMARTMRVISARLEQDPGLATMSSGAWCERIGSMTDRVIRRPVGDPLGGGPELSTRLSEVGDAVAAEIGALLAEATTVREFLSVTTGRVLSHLAELRSSLQRHVTVVDDLDAVLADFAAIAGLWQESTVRGPAWRIGDTGRRLERCLVVLDLLEGALDLDRQRPDTVAPVLEVLLAANDSLVAYRRRHRSEIEPELAVRLLVNDQSNPRSLAASIDRLAEHVDDGENALGERFVESARACLLLPPDRMIPELRELIESAGTGMVGRWFSTPVDPIPMTFDGPGTT</sequence>
<comment type="caution">
    <text evidence="3">The sequence shown here is derived from an EMBL/GenBank/DDBJ whole genome shotgun (WGS) entry which is preliminary data.</text>
</comment>
<reference evidence="3 4" key="1">
    <citation type="submission" date="2019-03" db="EMBL/GenBank/DDBJ databases">
        <title>Sequencing the genomes of 1000 actinobacteria strains.</title>
        <authorList>
            <person name="Klenk H.-P."/>
        </authorList>
    </citation>
    <scope>NUCLEOTIDE SEQUENCE [LARGE SCALE GENOMIC DNA]</scope>
    <source>
        <strain evidence="3 4">DSM 18936</strain>
    </source>
</reference>
<name>A0A4R7I393_9ACTN</name>
<feature type="domain" description="Circularly permuted ATP-grasp type 2" evidence="2">
    <location>
        <begin position="73"/>
        <end position="336"/>
    </location>
</feature>
<dbReference type="InterPro" id="IPR051680">
    <property type="entry name" value="ATP-dep_Glu-Cys_Ligase-2"/>
</dbReference>
<dbReference type="PANTHER" id="PTHR34595:SF2">
    <property type="entry name" value="BLR2978 PROTEIN"/>
    <property type="match status" value="1"/>
</dbReference>
<dbReference type="InterPro" id="IPR007296">
    <property type="entry name" value="DUF403"/>
</dbReference>
<dbReference type="RefSeq" id="WP_133869980.1">
    <property type="nucleotide sequence ID" value="NZ_SOAU01000001.1"/>
</dbReference>
<dbReference type="AlphaFoldDB" id="A0A4R7I393"/>
<dbReference type="InterPro" id="IPR025841">
    <property type="entry name" value="CP_ATPgrasp_2"/>
</dbReference>
<keyword evidence="4" id="KW-1185">Reference proteome</keyword>
<dbReference type="Pfam" id="PF14403">
    <property type="entry name" value="CP_ATPgrasp_2"/>
    <property type="match status" value="1"/>
</dbReference>
<dbReference type="OrthoDB" id="9803842at2"/>
<evidence type="ECO:0000259" key="2">
    <source>
        <dbReference type="Pfam" id="PF14403"/>
    </source>
</evidence>
<evidence type="ECO:0000259" key="1">
    <source>
        <dbReference type="Pfam" id="PF04168"/>
    </source>
</evidence>
<dbReference type="PANTHER" id="PTHR34595">
    <property type="entry name" value="BLR5612 PROTEIN"/>
    <property type="match status" value="1"/>
</dbReference>
<dbReference type="Gene3D" id="3.40.50.11290">
    <property type="match status" value="1"/>
</dbReference>
<proteinExistence type="predicted"/>
<dbReference type="Proteomes" id="UP000294558">
    <property type="component" value="Unassembled WGS sequence"/>
</dbReference>
<protein>
    <submittedName>
        <fullName evidence="3">Uncharacterized protein with alpha-helical domain and ER motif</fullName>
    </submittedName>
</protein>
<evidence type="ECO:0000313" key="3">
    <source>
        <dbReference type="EMBL" id="TDT17710.1"/>
    </source>
</evidence>
<accession>A0A4R7I393</accession>
<feature type="domain" description="DUF403" evidence="1">
    <location>
        <begin position="431"/>
        <end position="676"/>
    </location>
</feature>
<dbReference type="EMBL" id="SOAU01000001">
    <property type="protein sequence ID" value="TDT17710.1"/>
    <property type="molecule type" value="Genomic_DNA"/>
</dbReference>
<evidence type="ECO:0000313" key="4">
    <source>
        <dbReference type="Proteomes" id="UP000294558"/>
    </source>
</evidence>
<dbReference type="Pfam" id="PF04168">
    <property type="entry name" value="Alpha-E"/>
    <property type="match status" value="1"/>
</dbReference>